<dbReference type="SMART" id="SM00320">
    <property type="entry name" value="WD40"/>
    <property type="match status" value="11"/>
</dbReference>
<feature type="repeat" description="WD" evidence="4">
    <location>
        <begin position="518"/>
        <end position="550"/>
    </location>
</feature>
<dbReference type="SUPFAM" id="SSF82171">
    <property type="entry name" value="DPP6 N-terminal domain-like"/>
    <property type="match status" value="1"/>
</dbReference>
<reference evidence="6" key="1">
    <citation type="submission" date="2015-08" db="EMBL/GenBank/DDBJ databases">
        <authorList>
            <person name="Babu N.S."/>
            <person name="Beckwith C.J."/>
            <person name="Beseler K.G."/>
            <person name="Brison A."/>
            <person name="Carone J.V."/>
            <person name="Caskin T.P."/>
            <person name="Diamond M."/>
            <person name="Durham M.E."/>
            <person name="Foxe J.M."/>
            <person name="Go M."/>
            <person name="Henderson B.A."/>
            <person name="Jones I.B."/>
            <person name="McGettigan J.A."/>
            <person name="Micheletti S.J."/>
            <person name="Nasrallah M.E."/>
            <person name="Ortiz D."/>
            <person name="Piller C.R."/>
            <person name="Privatt S.R."/>
            <person name="Schneider S.L."/>
            <person name="Sharp S."/>
            <person name="Smith T.C."/>
            <person name="Stanton J.D."/>
            <person name="Ullery H.E."/>
            <person name="Wilson R.J."/>
            <person name="Serrano M.G."/>
            <person name="Buck G."/>
            <person name="Lee V."/>
            <person name="Wang Y."/>
            <person name="Carvalho R."/>
            <person name="Voegtly L."/>
            <person name="Shi R."/>
            <person name="Duckworth R."/>
            <person name="Johnson A."/>
            <person name="Loviza R."/>
            <person name="Walstead R."/>
            <person name="Shah Z."/>
            <person name="Kiflezghi M."/>
            <person name="Wade K."/>
            <person name="Ball S.L."/>
            <person name="Bradley K.W."/>
            <person name="Asai D.J."/>
            <person name="Bowman C.A."/>
            <person name="Russell D.A."/>
            <person name="Pope W.H."/>
            <person name="Jacobs-Sera D."/>
            <person name="Hendrix R.W."/>
            <person name="Hatfull G.F."/>
        </authorList>
    </citation>
    <scope>NUCLEOTIDE SEQUENCE</scope>
</reference>
<keyword evidence="2 4" id="KW-0853">WD repeat</keyword>
<evidence type="ECO:0000259" key="5">
    <source>
        <dbReference type="Pfam" id="PF04003"/>
    </source>
</evidence>
<proteinExistence type="inferred from homology"/>
<name>A0A1D2A9I3_AUXPR</name>
<dbReference type="PANTHER" id="PTHR19858">
    <property type="entry name" value="WD40 REPEAT PROTEIN"/>
    <property type="match status" value="1"/>
</dbReference>
<sequence length="866" mass="91038">MDYKFSNLLGAPYRGGTLLIHGSELLSPVGNRVSQIDLTQSTSSTLPFENGHQVRTLALSPDGRLLVSIDVEGRALVINRRRRALLHHFSFKDRVRSAAFSPDGAFLAVAVGRLVQVWRAPELRKSVAPLALHRTYGQAHADVTVLAWSPCSTWLAAGAEDLVVRPLSLNPIQGYRVPSLMGHRAPTVAVQFSSAAQREAAGLLGLPTPHLWTLAQDGALYTWTYEGGGAEEDHAGDGGGAEGPHQSHEFYGGHWRLASKYYFNQRGARLTAAAFHPEVGLLAAGFSNGVFDLLQLPDAVVVHTLSIGSQAINSLAWNAAGDWVAAGSAELGQLLVWEWRSETHALKQQGHAADVAAAAFSPDGGLLATAGDDARVKVWTPATGFCFVTFRDHAAPVTALAWLPTGHGLLSASLDGTVRAWDLVRYRCFRTLTTPDPAQFVSLALDPAGEVACAGTRDGFQVYVWSLKTGRLLDVLAGHEGPVVGLAFAPGAPLLASASWDGSVRTWDVFAGRGGVERLQHSHDVLALAWRPDARQLAAATLDGGVTLWDPHDAVVEGTISGRRDVAGGRLASDARTAGNTSSGRAFTSLAYSPDGALLFAGGASRYVCVYDVAERVLLRRFATTANASLDGVRDMLNSKNMSDAGPLDAINDGSDDDDLLPDTLARRDDDLPGARRVAVARVRAVALSPSGRSWAAATTSGVALYSLDAAGAAAFDPTDLAEGVTPEAALRALRSGAHLRALLLALRLGEAELTRHVLLSTPREHVPGVSRLLPPALAPGLLATLGGLLAASPHLELGLAWVRELARAHGAALSSGAGPALREVQRLLSATHADLAGLAEHNLGTLDYLVAAGGLAGAPERAEAA</sequence>
<feature type="repeat" description="WD" evidence="4">
    <location>
        <begin position="476"/>
        <end position="509"/>
    </location>
</feature>
<dbReference type="AlphaFoldDB" id="A0A1D2A9I3"/>
<dbReference type="CDD" id="cd00200">
    <property type="entry name" value="WD40"/>
    <property type="match status" value="1"/>
</dbReference>
<comment type="similarity">
    <text evidence="1">Belongs to the WD repeat PWP2 family.</text>
</comment>
<protein>
    <recommendedName>
        <fullName evidence="5">Small-subunit processome Utp12 domain-containing protein</fullName>
    </recommendedName>
</protein>
<dbReference type="InterPro" id="IPR011044">
    <property type="entry name" value="Quino_amine_DH_bsu"/>
</dbReference>
<dbReference type="GO" id="GO:0032040">
    <property type="term" value="C:small-subunit processome"/>
    <property type="evidence" value="ECO:0007669"/>
    <property type="project" value="TreeGrafter"/>
</dbReference>
<dbReference type="InterPro" id="IPR036322">
    <property type="entry name" value="WD40_repeat_dom_sf"/>
</dbReference>
<dbReference type="SUPFAM" id="SSF50978">
    <property type="entry name" value="WD40 repeat-like"/>
    <property type="match status" value="1"/>
</dbReference>
<dbReference type="InterPro" id="IPR019775">
    <property type="entry name" value="WD40_repeat_CS"/>
</dbReference>
<dbReference type="Pfam" id="PF04003">
    <property type="entry name" value="Utp12"/>
    <property type="match status" value="1"/>
</dbReference>
<dbReference type="Gene3D" id="2.130.10.10">
    <property type="entry name" value="YVTN repeat-like/Quinoprotein amine dehydrogenase"/>
    <property type="match status" value="4"/>
</dbReference>
<dbReference type="PRINTS" id="PR00320">
    <property type="entry name" value="GPROTEINBRPT"/>
</dbReference>
<evidence type="ECO:0000256" key="1">
    <source>
        <dbReference type="ARBA" id="ARBA00010226"/>
    </source>
</evidence>
<dbReference type="InterPro" id="IPR001680">
    <property type="entry name" value="WD40_rpt"/>
</dbReference>
<dbReference type="GO" id="GO:0000028">
    <property type="term" value="P:ribosomal small subunit assembly"/>
    <property type="evidence" value="ECO:0007669"/>
    <property type="project" value="TreeGrafter"/>
</dbReference>
<dbReference type="Pfam" id="PF00400">
    <property type="entry name" value="WD40"/>
    <property type="match status" value="8"/>
</dbReference>
<organism evidence="6">
    <name type="scientific">Auxenochlorella protothecoides</name>
    <name type="common">Green microalga</name>
    <name type="synonym">Chlorella protothecoides</name>
    <dbReference type="NCBI Taxonomy" id="3075"/>
    <lineage>
        <taxon>Eukaryota</taxon>
        <taxon>Viridiplantae</taxon>
        <taxon>Chlorophyta</taxon>
        <taxon>core chlorophytes</taxon>
        <taxon>Trebouxiophyceae</taxon>
        <taxon>Chlorellales</taxon>
        <taxon>Chlorellaceae</taxon>
        <taxon>Auxenochlorella</taxon>
    </lineage>
</organism>
<dbReference type="GO" id="GO:0034388">
    <property type="term" value="C:Pwp2p-containing subcomplex of 90S preribosome"/>
    <property type="evidence" value="ECO:0007669"/>
    <property type="project" value="TreeGrafter"/>
</dbReference>
<feature type="domain" description="Small-subunit processome Utp12" evidence="5">
    <location>
        <begin position="751"/>
        <end position="851"/>
    </location>
</feature>
<evidence type="ECO:0000256" key="4">
    <source>
        <dbReference type="PROSITE-ProRule" id="PRU00221"/>
    </source>
</evidence>
<evidence type="ECO:0000256" key="2">
    <source>
        <dbReference type="ARBA" id="ARBA00022574"/>
    </source>
</evidence>
<dbReference type="InterPro" id="IPR007148">
    <property type="entry name" value="SSU_processome_Utp12"/>
</dbReference>
<keyword evidence="3" id="KW-0677">Repeat</keyword>
<dbReference type="EMBL" id="GDKF01003029">
    <property type="protein sequence ID" value="JAT75593.1"/>
    <property type="molecule type" value="Transcribed_RNA"/>
</dbReference>
<evidence type="ECO:0000256" key="3">
    <source>
        <dbReference type="ARBA" id="ARBA00022737"/>
    </source>
</evidence>
<feature type="repeat" description="WD" evidence="4">
    <location>
        <begin position="390"/>
        <end position="431"/>
    </location>
</feature>
<dbReference type="SUPFAM" id="SSF50969">
    <property type="entry name" value="YVTN repeat-like/Quinoprotein amine dehydrogenase"/>
    <property type="match status" value="1"/>
</dbReference>
<dbReference type="GO" id="GO:0000462">
    <property type="term" value="P:maturation of SSU-rRNA from tricistronic rRNA transcript (SSU-rRNA, 5.8S rRNA, LSU-rRNA)"/>
    <property type="evidence" value="ECO:0007669"/>
    <property type="project" value="TreeGrafter"/>
</dbReference>
<dbReference type="PROSITE" id="PS00678">
    <property type="entry name" value="WD_REPEATS_1"/>
    <property type="match status" value="2"/>
</dbReference>
<dbReference type="PROSITE" id="PS50294">
    <property type="entry name" value="WD_REPEATS_REGION"/>
    <property type="match status" value="4"/>
</dbReference>
<dbReference type="PROSITE" id="PS50082">
    <property type="entry name" value="WD_REPEATS_2"/>
    <property type="match status" value="4"/>
</dbReference>
<accession>A0A1D2A9I3</accession>
<dbReference type="PANTHER" id="PTHR19858:SF0">
    <property type="entry name" value="PERIODIC TRYPTOPHAN PROTEIN 2 HOMOLOG"/>
    <property type="match status" value="1"/>
</dbReference>
<evidence type="ECO:0000313" key="6">
    <source>
        <dbReference type="EMBL" id="JAT75593.1"/>
    </source>
</evidence>
<feature type="repeat" description="WD" evidence="4">
    <location>
        <begin position="348"/>
        <end position="379"/>
    </location>
</feature>
<dbReference type="InterPro" id="IPR027145">
    <property type="entry name" value="PWP2"/>
</dbReference>
<gene>
    <name evidence="6" type="ORF">g.53071</name>
</gene>
<dbReference type="InterPro" id="IPR020472">
    <property type="entry name" value="WD40_PAC1"/>
</dbReference>
<dbReference type="InterPro" id="IPR015943">
    <property type="entry name" value="WD40/YVTN_repeat-like_dom_sf"/>
</dbReference>